<keyword evidence="3" id="KW-1185">Reference proteome</keyword>
<evidence type="ECO:0000256" key="1">
    <source>
        <dbReference type="SAM" id="MobiDB-lite"/>
    </source>
</evidence>
<reference evidence="2" key="1">
    <citation type="journal article" date="2019" name="bioRxiv">
        <title>The Genome of the Zebra Mussel, Dreissena polymorpha: A Resource for Invasive Species Research.</title>
        <authorList>
            <person name="McCartney M.A."/>
            <person name="Auch B."/>
            <person name="Kono T."/>
            <person name="Mallez S."/>
            <person name="Zhang Y."/>
            <person name="Obille A."/>
            <person name="Becker A."/>
            <person name="Abrahante J.E."/>
            <person name="Garbe J."/>
            <person name="Badalamenti J.P."/>
            <person name="Herman A."/>
            <person name="Mangelson H."/>
            <person name="Liachko I."/>
            <person name="Sullivan S."/>
            <person name="Sone E.D."/>
            <person name="Koren S."/>
            <person name="Silverstein K.A.T."/>
            <person name="Beckman K.B."/>
            <person name="Gohl D.M."/>
        </authorList>
    </citation>
    <scope>NUCLEOTIDE SEQUENCE</scope>
    <source>
        <strain evidence="2">Duluth1</strain>
        <tissue evidence="2">Whole animal</tissue>
    </source>
</reference>
<feature type="compositionally biased region" description="Polar residues" evidence="1">
    <location>
        <begin position="23"/>
        <end position="33"/>
    </location>
</feature>
<organism evidence="2 3">
    <name type="scientific">Dreissena polymorpha</name>
    <name type="common">Zebra mussel</name>
    <name type="synonym">Mytilus polymorpha</name>
    <dbReference type="NCBI Taxonomy" id="45954"/>
    <lineage>
        <taxon>Eukaryota</taxon>
        <taxon>Metazoa</taxon>
        <taxon>Spiralia</taxon>
        <taxon>Lophotrochozoa</taxon>
        <taxon>Mollusca</taxon>
        <taxon>Bivalvia</taxon>
        <taxon>Autobranchia</taxon>
        <taxon>Heteroconchia</taxon>
        <taxon>Euheterodonta</taxon>
        <taxon>Imparidentia</taxon>
        <taxon>Neoheterodontei</taxon>
        <taxon>Myida</taxon>
        <taxon>Dreissenoidea</taxon>
        <taxon>Dreissenidae</taxon>
        <taxon>Dreissena</taxon>
    </lineage>
</organism>
<reference evidence="2" key="2">
    <citation type="submission" date="2020-11" db="EMBL/GenBank/DDBJ databases">
        <authorList>
            <person name="McCartney M.A."/>
            <person name="Auch B."/>
            <person name="Kono T."/>
            <person name="Mallez S."/>
            <person name="Becker A."/>
            <person name="Gohl D.M."/>
            <person name="Silverstein K.A.T."/>
            <person name="Koren S."/>
            <person name="Bechman K.B."/>
            <person name="Herman A."/>
            <person name="Abrahante J.E."/>
            <person name="Garbe J."/>
        </authorList>
    </citation>
    <scope>NUCLEOTIDE SEQUENCE</scope>
    <source>
        <strain evidence="2">Duluth1</strain>
        <tissue evidence="2">Whole animal</tissue>
    </source>
</reference>
<evidence type="ECO:0000313" key="2">
    <source>
        <dbReference type="EMBL" id="KAH3706219.1"/>
    </source>
</evidence>
<protein>
    <submittedName>
        <fullName evidence="2">Uncharacterized protein</fullName>
    </submittedName>
</protein>
<dbReference type="Proteomes" id="UP000828390">
    <property type="component" value="Unassembled WGS sequence"/>
</dbReference>
<feature type="compositionally biased region" description="Basic and acidic residues" evidence="1">
    <location>
        <begin position="1"/>
        <end position="22"/>
    </location>
</feature>
<evidence type="ECO:0000313" key="3">
    <source>
        <dbReference type="Proteomes" id="UP000828390"/>
    </source>
</evidence>
<dbReference type="EMBL" id="JAIWYP010000014">
    <property type="protein sequence ID" value="KAH3706219.1"/>
    <property type="molecule type" value="Genomic_DNA"/>
</dbReference>
<gene>
    <name evidence="2" type="ORF">DPMN_065602</name>
</gene>
<sequence length="178" mass="19750">MPKHFQDMATDGRTERRTDGKTDGQTYGQRQNNIPPPMAGDNKHNNAPSKFGCVRGRSGPWWVQGKALLGGPGWAKPPLRSRVVLTSNALTTTSRACQALCTFIKVPSYNAIRVHSFYVIRMGIAGRNAIQKNALMQGGGEHEKHVCIYSASILVDIKCSEKRINVQKEGYIRINRKV</sequence>
<feature type="region of interest" description="Disordered" evidence="1">
    <location>
        <begin position="1"/>
        <end position="47"/>
    </location>
</feature>
<accession>A0A9D4BS71</accession>
<comment type="caution">
    <text evidence="2">The sequence shown here is derived from an EMBL/GenBank/DDBJ whole genome shotgun (WGS) entry which is preliminary data.</text>
</comment>
<dbReference type="AlphaFoldDB" id="A0A9D4BS71"/>
<name>A0A9D4BS71_DREPO</name>
<proteinExistence type="predicted"/>